<dbReference type="Pfam" id="PF00069">
    <property type="entry name" value="Pkinase"/>
    <property type="match status" value="1"/>
</dbReference>
<sequence length="627" mass="70145">MGDKLPPAMEKSTPPIRSEEKQQLFAATKAEMEKEKGDTITVKRKMDISAEKESGRKRKKKVKHLCSDNIKEEDYTEKEKKKEKKERKRPRNDEDPIKTEEAGGEQKRPHQEEEVPLPVAVSMCQIHALLGIGSFGKVMLASLPNNSQHVAIKVIKKSGQDQLSETVTEAHVLKMAAGCPFLCQGYGSFHTQRHSVMVMEYISGGTLDQKILDSGLLKMNSVRFYAAEMVCALQYLHSNGIIHRDFKANNVLVTNKGHIKILDFGMAVEGIFGDKKARGVLGTLPYLAPEVIKDEEYDAGIDWWSLGITIYKMATGSHPFSFENDLSNFTNDILYEEPYIPKRLNKKLQDLLRQLLTKDPKKRLGRNGNIREHPFFHSIDWVNLEKLNVPPPSKPKTVPSVDFGKTIEEPLSFLESIKYKMSSEYLTPSSQLEHPSHCWTSSNLCHSQPMAINSPYHPSPFGPFGFSVQPYTAYWPHHGFYQQPFPSVPYNLHPFLGPVIRPPPVAHSTAFTSSPYHLVQSLALTISPNIAHSTGPNTGPFHRPSPLALNIGCCLWPSPPPTPPAQTLATLLAFYSSPKHRLLSLALTTGPNTSPFHRPLPLALNIGCYLWPSPPASTLAHIICLYL</sequence>
<dbReference type="SUPFAM" id="SSF56112">
    <property type="entry name" value="Protein kinase-like (PK-like)"/>
    <property type="match status" value="1"/>
</dbReference>
<dbReference type="EMBL" id="CM004476">
    <property type="protein sequence ID" value="OCT76613.1"/>
    <property type="molecule type" value="Genomic_DNA"/>
</dbReference>
<dbReference type="PANTHER" id="PTHR24351">
    <property type="entry name" value="RIBOSOMAL PROTEIN S6 KINASE"/>
    <property type="match status" value="1"/>
</dbReference>
<keyword evidence="2" id="KW-0597">Phosphoprotein</keyword>
<feature type="compositionally biased region" description="Basic and acidic residues" evidence="8">
    <location>
        <begin position="44"/>
        <end position="54"/>
    </location>
</feature>
<dbReference type="AlphaFoldDB" id="A0A974CNG2"/>
<dbReference type="InterPro" id="IPR000719">
    <property type="entry name" value="Prot_kinase_dom"/>
</dbReference>
<feature type="domain" description="Protein kinase" evidence="9">
    <location>
        <begin position="124"/>
        <end position="376"/>
    </location>
</feature>
<dbReference type="InterPro" id="IPR017441">
    <property type="entry name" value="Protein_kinase_ATP_BS"/>
</dbReference>
<organism evidence="10 11">
    <name type="scientific">Xenopus laevis</name>
    <name type="common">African clawed frog</name>
    <dbReference type="NCBI Taxonomy" id="8355"/>
    <lineage>
        <taxon>Eukaryota</taxon>
        <taxon>Metazoa</taxon>
        <taxon>Chordata</taxon>
        <taxon>Craniata</taxon>
        <taxon>Vertebrata</taxon>
        <taxon>Euteleostomi</taxon>
        <taxon>Amphibia</taxon>
        <taxon>Batrachia</taxon>
        <taxon>Anura</taxon>
        <taxon>Pipoidea</taxon>
        <taxon>Pipidae</taxon>
        <taxon>Xenopodinae</taxon>
        <taxon>Xenopus</taxon>
        <taxon>Xenopus</taxon>
    </lineage>
</organism>
<keyword evidence="6 7" id="KW-0067">ATP-binding</keyword>
<name>A0A974CNG2_XENLA</name>
<evidence type="ECO:0000259" key="9">
    <source>
        <dbReference type="PROSITE" id="PS50011"/>
    </source>
</evidence>
<evidence type="ECO:0000256" key="4">
    <source>
        <dbReference type="ARBA" id="ARBA00022741"/>
    </source>
</evidence>
<dbReference type="Gene3D" id="3.30.200.20">
    <property type="entry name" value="Phosphorylase Kinase, domain 1"/>
    <property type="match status" value="1"/>
</dbReference>
<feature type="compositionally biased region" description="Basic and acidic residues" evidence="8">
    <location>
        <begin position="91"/>
        <end position="113"/>
    </location>
</feature>
<dbReference type="FunFam" id="1.10.510.10:FF:000210">
    <property type="entry name" value="Non-specific serine/threonine protein kinase"/>
    <property type="match status" value="1"/>
</dbReference>
<feature type="compositionally biased region" description="Basic and acidic residues" evidence="8">
    <location>
        <begin position="65"/>
        <end position="80"/>
    </location>
</feature>
<keyword evidence="3" id="KW-0808">Transferase</keyword>
<dbReference type="Gene3D" id="1.10.510.10">
    <property type="entry name" value="Transferase(Phosphotransferase) domain 1"/>
    <property type="match status" value="1"/>
</dbReference>
<dbReference type="InterPro" id="IPR008271">
    <property type="entry name" value="Ser/Thr_kinase_AS"/>
</dbReference>
<evidence type="ECO:0000256" key="8">
    <source>
        <dbReference type="SAM" id="MobiDB-lite"/>
    </source>
</evidence>
<evidence type="ECO:0000256" key="5">
    <source>
        <dbReference type="ARBA" id="ARBA00022777"/>
    </source>
</evidence>
<dbReference type="Proteomes" id="UP000694892">
    <property type="component" value="Chromosome 6L"/>
</dbReference>
<gene>
    <name evidence="10" type="ORF">XELAEV_18031817mg</name>
</gene>
<dbReference type="GO" id="GO:0004674">
    <property type="term" value="F:protein serine/threonine kinase activity"/>
    <property type="evidence" value="ECO:0007669"/>
    <property type="project" value="UniProtKB-KW"/>
</dbReference>
<dbReference type="PROSITE" id="PS00108">
    <property type="entry name" value="PROTEIN_KINASE_ST"/>
    <property type="match status" value="1"/>
</dbReference>
<evidence type="ECO:0000313" key="10">
    <source>
        <dbReference type="EMBL" id="OCT76613.1"/>
    </source>
</evidence>
<evidence type="ECO:0000313" key="11">
    <source>
        <dbReference type="Proteomes" id="UP000694892"/>
    </source>
</evidence>
<dbReference type="PROSITE" id="PS00107">
    <property type="entry name" value="PROTEIN_KINASE_ATP"/>
    <property type="match status" value="1"/>
</dbReference>
<keyword evidence="1" id="KW-0723">Serine/threonine-protein kinase</keyword>
<dbReference type="PROSITE" id="PS50011">
    <property type="entry name" value="PROTEIN_KINASE_DOM"/>
    <property type="match status" value="1"/>
</dbReference>
<dbReference type="InterPro" id="IPR011009">
    <property type="entry name" value="Kinase-like_dom_sf"/>
</dbReference>
<keyword evidence="4 7" id="KW-0547">Nucleotide-binding</keyword>
<evidence type="ECO:0000256" key="7">
    <source>
        <dbReference type="PROSITE-ProRule" id="PRU10141"/>
    </source>
</evidence>
<keyword evidence="5" id="KW-0418">Kinase</keyword>
<evidence type="ECO:0000256" key="2">
    <source>
        <dbReference type="ARBA" id="ARBA00022553"/>
    </source>
</evidence>
<feature type="region of interest" description="Disordered" evidence="8">
    <location>
        <begin position="1"/>
        <end position="113"/>
    </location>
</feature>
<dbReference type="GO" id="GO:0005524">
    <property type="term" value="F:ATP binding"/>
    <property type="evidence" value="ECO:0007669"/>
    <property type="project" value="UniProtKB-UniRule"/>
</dbReference>
<reference evidence="11" key="1">
    <citation type="journal article" date="2016" name="Nature">
        <title>Genome evolution in the allotetraploid frog Xenopus laevis.</title>
        <authorList>
            <person name="Session A.M."/>
            <person name="Uno Y."/>
            <person name="Kwon T."/>
            <person name="Chapman J.A."/>
            <person name="Toyoda A."/>
            <person name="Takahashi S."/>
            <person name="Fukui A."/>
            <person name="Hikosaka A."/>
            <person name="Suzuki A."/>
            <person name="Kondo M."/>
            <person name="van Heeringen S.J."/>
            <person name="Quigley I."/>
            <person name="Heinz S."/>
            <person name="Ogino H."/>
            <person name="Ochi H."/>
            <person name="Hellsten U."/>
            <person name="Lyons J.B."/>
            <person name="Simakov O."/>
            <person name="Putnam N."/>
            <person name="Stites J."/>
            <person name="Kuroki Y."/>
            <person name="Tanaka T."/>
            <person name="Michiue T."/>
            <person name="Watanabe M."/>
            <person name="Bogdanovic O."/>
            <person name="Lister R."/>
            <person name="Georgiou G."/>
            <person name="Paranjpe S.S."/>
            <person name="van Kruijsbergen I."/>
            <person name="Shu S."/>
            <person name="Carlson J."/>
            <person name="Kinoshita T."/>
            <person name="Ohta Y."/>
            <person name="Mawaribuchi S."/>
            <person name="Jenkins J."/>
            <person name="Grimwood J."/>
            <person name="Schmutz J."/>
            <person name="Mitros T."/>
            <person name="Mozaffari S.V."/>
            <person name="Suzuki Y."/>
            <person name="Haramoto Y."/>
            <person name="Yamamoto T.S."/>
            <person name="Takagi C."/>
            <person name="Heald R."/>
            <person name="Miller K."/>
            <person name="Haudenschild C."/>
            <person name="Kitzman J."/>
            <person name="Nakayama T."/>
            <person name="Izutsu Y."/>
            <person name="Robert J."/>
            <person name="Fortriede J."/>
            <person name="Burns K."/>
            <person name="Lotay V."/>
            <person name="Karimi K."/>
            <person name="Yasuoka Y."/>
            <person name="Dichmann D.S."/>
            <person name="Flajnik M.F."/>
            <person name="Houston D.W."/>
            <person name="Shendure J."/>
            <person name="DuPasquier L."/>
            <person name="Vize P.D."/>
            <person name="Zorn A.M."/>
            <person name="Ito M."/>
            <person name="Marcotte E.M."/>
            <person name="Wallingford J.B."/>
            <person name="Ito Y."/>
            <person name="Asashima M."/>
            <person name="Ueno N."/>
            <person name="Matsuda Y."/>
            <person name="Veenstra G.J."/>
            <person name="Fujiyama A."/>
            <person name="Harland R.M."/>
            <person name="Taira M."/>
            <person name="Rokhsar D.S."/>
        </authorList>
    </citation>
    <scope>NUCLEOTIDE SEQUENCE [LARGE SCALE GENOMIC DNA]</scope>
    <source>
        <strain evidence="11">J</strain>
    </source>
</reference>
<protein>
    <recommendedName>
        <fullName evidence="9">Protein kinase domain-containing protein</fullName>
    </recommendedName>
</protein>
<feature type="compositionally biased region" description="Basic residues" evidence="8">
    <location>
        <begin position="55"/>
        <end position="64"/>
    </location>
</feature>
<proteinExistence type="predicted"/>
<feature type="compositionally biased region" description="Basic residues" evidence="8">
    <location>
        <begin position="81"/>
        <end position="90"/>
    </location>
</feature>
<evidence type="ECO:0000256" key="6">
    <source>
        <dbReference type="ARBA" id="ARBA00022840"/>
    </source>
</evidence>
<evidence type="ECO:0000256" key="1">
    <source>
        <dbReference type="ARBA" id="ARBA00022527"/>
    </source>
</evidence>
<feature type="binding site" evidence="7">
    <location>
        <position position="157"/>
    </location>
    <ligand>
        <name>ATP</name>
        <dbReference type="ChEBI" id="CHEBI:30616"/>
    </ligand>
</feature>
<evidence type="ECO:0000256" key="3">
    <source>
        <dbReference type="ARBA" id="ARBA00022679"/>
    </source>
</evidence>
<accession>A0A974CNG2</accession>